<dbReference type="Pfam" id="PF08142">
    <property type="entry name" value="AARP2CN"/>
    <property type="match status" value="1"/>
</dbReference>
<dbReference type="InterPro" id="IPR039761">
    <property type="entry name" value="Bms1/Tsr1"/>
</dbReference>
<feature type="domain" description="Ribosome biogenesis protein BMS1/TSR1 C-terminal" evidence="4">
    <location>
        <begin position="605"/>
        <end position="930"/>
    </location>
</feature>
<dbReference type="SMART" id="SM00785">
    <property type="entry name" value="AARP2CN"/>
    <property type="match status" value="1"/>
</dbReference>
<feature type="compositionally biased region" description="Acidic residues" evidence="2">
    <location>
        <begin position="598"/>
        <end position="610"/>
    </location>
</feature>
<dbReference type="GO" id="GO:0000462">
    <property type="term" value="P:maturation of SSU-rRNA from tricistronic rRNA transcript (SSU-rRNA, 5.8S rRNA, LSU-rRNA)"/>
    <property type="evidence" value="ECO:0007669"/>
    <property type="project" value="TreeGrafter"/>
</dbReference>
<feature type="domain" description="AARP2CN" evidence="3">
    <location>
        <begin position="364"/>
        <end position="443"/>
    </location>
</feature>
<name>A0A7S2YSN7_9STRA</name>
<evidence type="ECO:0000256" key="2">
    <source>
        <dbReference type="SAM" id="MobiDB-lite"/>
    </source>
</evidence>
<evidence type="ECO:0000256" key="1">
    <source>
        <dbReference type="ARBA" id="ARBA00038288"/>
    </source>
</evidence>
<dbReference type="GO" id="GO:0003924">
    <property type="term" value="F:GTPase activity"/>
    <property type="evidence" value="ECO:0007669"/>
    <property type="project" value="TreeGrafter"/>
</dbReference>
<dbReference type="InterPro" id="IPR012948">
    <property type="entry name" value="AARP2CN"/>
</dbReference>
<feature type="compositionally biased region" description="Acidic residues" evidence="2">
    <location>
        <begin position="502"/>
        <end position="518"/>
    </location>
</feature>
<feature type="compositionally biased region" description="Polar residues" evidence="2">
    <location>
        <begin position="39"/>
        <end position="51"/>
    </location>
</feature>
<dbReference type="GO" id="GO:0005525">
    <property type="term" value="F:GTP binding"/>
    <property type="evidence" value="ECO:0007669"/>
    <property type="project" value="TreeGrafter"/>
</dbReference>
<dbReference type="SMART" id="SM01362">
    <property type="entry name" value="DUF663"/>
    <property type="match status" value="1"/>
</dbReference>
<evidence type="ECO:0008006" key="6">
    <source>
        <dbReference type="Google" id="ProtNLM"/>
    </source>
</evidence>
<dbReference type="PANTHER" id="PTHR12858:SF1">
    <property type="entry name" value="PRE-RRNA-PROCESSING PROTEIN TSR1 HOMOLOG"/>
    <property type="match status" value="1"/>
</dbReference>
<dbReference type="PANTHER" id="PTHR12858">
    <property type="entry name" value="RIBOSOME BIOGENESIS PROTEIN"/>
    <property type="match status" value="1"/>
</dbReference>
<evidence type="ECO:0000259" key="3">
    <source>
        <dbReference type="SMART" id="SM00785"/>
    </source>
</evidence>
<dbReference type="GO" id="GO:0034511">
    <property type="term" value="F:U3 snoRNA binding"/>
    <property type="evidence" value="ECO:0007669"/>
    <property type="project" value="TreeGrafter"/>
</dbReference>
<dbReference type="GO" id="GO:0030688">
    <property type="term" value="C:preribosome, small subunit precursor"/>
    <property type="evidence" value="ECO:0007669"/>
    <property type="project" value="TreeGrafter"/>
</dbReference>
<reference evidence="5" key="1">
    <citation type="submission" date="2021-01" db="EMBL/GenBank/DDBJ databases">
        <authorList>
            <person name="Corre E."/>
            <person name="Pelletier E."/>
            <person name="Niang G."/>
            <person name="Scheremetjew M."/>
            <person name="Finn R."/>
            <person name="Kale V."/>
            <person name="Holt S."/>
            <person name="Cochrane G."/>
            <person name="Meng A."/>
            <person name="Brown T."/>
            <person name="Cohen L."/>
        </authorList>
    </citation>
    <scope>NUCLEOTIDE SEQUENCE</scope>
    <source>
        <strain evidence="5">CCMP125</strain>
    </source>
</reference>
<organism evidence="5">
    <name type="scientific">Entomoneis paludosa</name>
    <dbReference type="NCBI Taxonomy" id="265537"/>
    <lineage>
        <taxon>Eukaryota</taxon>
        <taxon>Sar</taxon>
        <taxon>Stramenopiles</taxon>
        <taxon>Ochrophyta</taxon>
        <taxon>Bacillariophyta</taxon>
        <taxon>Bacillariophyceae</taxon>
        <taxon>Bacillariophycidae</taxon>
        <taxon>Entomoneidaceae</taxon>
        <taxon>Entomoneis</taxon>
    </lineage>
</organism>
<dbReference type="InterPro" id="IPR007034">
    <property type="entry name" value="BMS1_TSR1_C"/>
</dbReference>
<dbReference type="GO" id="GO:0005634">
    <property type="term" value="C:nucleus"/>
    <property type="evidence" value="ECO:0007669"/>
    <property type="project" value="InterPro"/>
</dbReference>
<proteinExistence type="inferred from homology"/>
<dbReference type="Pfam" id="PF04950">
    <property type="entry name" value="RIBIOP_C"/>
    <property type="match status" value="1"/>
</dbReference>
<feature type="region of interest" description="Disordered" evidence="2">
    <location>
        <begin position="1"/>
        <end position="84"/>
    </location>
</feature>
<comment type="similarity">
    <text evidence="1">Belongs to the TRAFAC class translation factor GTPase superfamily. Bms1-like GTPase family. TSR1 subfamily.</text>
</comment>
<evidence type="ECO:0000313" key="5">
    <source>
        <dbReference type="EMBL" id="CAD9993121.1"/>
    </source>
</evidence>
<dbReference type="AlphaFoldDB" id="A0A7S2YSN7"/>
<evidence type="ECO:0000259" key="4">
    <source>
        <dbReference type="SMART" id="SM01362"/>
    </source>
</evidence>
<feature type="region of interest" description="Disordered" evidence="2">
    <location>
        <begin position="590"/>
        <end position="610"/>
    </location>
</feature>
<gene>
    <name evidence="5" type="ORF">APAL1065_LOCUS26213</name>
</gene>
<feature type="compositionally biased region" description="Basic residues" evidence="2">
    <location>
        <begin position="1"/>
        <end position="29"/>
    </location>
</feature>
<sequence>MPGGHQHRSGGLKQSNKKNKRSKASKRSASRAAGGKVASQKSTLQRQIQQSKTDRRNRQQQIRQNKKEELLRKRRGLTHISSTSAAQPPRVVGIISLGVHTNIEQDLRNFLVQEANHQVHPYEHEPNATVTVKYDTHKKDGVMTVLTASTAFANNYASTTTEGGMEDGYDYNQNIGGAVLAALDLARIADVLLFVVDGNGPTTEDGSDPILDMQIGDERSTTTGKTGSTQQHWDHLISERGDAILTALKAQGLPTALTVLAQTEKDPLDLQLNNEHMTMLSVKSLRRSGIKRRLDLKKYLSRFATTEFGTGNDKVVEVDLSSRTSNSHAEGDDHDNMMMQDGEATVATGTDLMTASTGAALRSNPATLVRTLCTMSCVPSKWVANSPRTWLLSDRYNFDPATNELSISGYLRGMAPWDIHSLVHIPNVGTFAPKAITKQSEQSTPIGLVKRRHHGKKGLAADAEMGSSSNDNVLIADAEQQESLNMFATPDALAGEQNLIGFDDDGSTGNADDDEGDADGPIARPAGWSDYQSAWLDGVGDDGFDDDMDRGELAEALNKKKSDASVGGFNDIDLEDANNVSQTERLSLLEQRRKEQSENDEFPDEVQVGEDEDASKRFARYRSLKSFRKSFWDPKENLPDSFASVYHFSSFKATQRSVMNDMKESMRAADEAQGNFFGKAPVNEADETMGDESEEEYDPLEGCIPTGTYVTLTLGNVSKESMQSLCPKSLLTAVSLLEHENKVSVLHMGLSQSTKMAPSDNVPIKSKDILTFRCGWRTWQARPIFSQNNLNCDKHKFERFLPMGGAFFAASIFGPVTYTPCPVLVWKDIQGKPELVAAGTMMNADADRIVIKRVILTGYPVRVHKRHATVKYMFYNPEDVKWFKPAELYSKHGLRGNIMESVGEHGTMKCLFNAPIKQHDTVCLPLYKRVYPKYVPSDEQDTLIIK</sequence>
<dbReference type="GO" id="GO:0000479">
    <property type="term" value="P:endonucleolytic cleavage of tricistronic rRNA transcript (SSU-rRNA, 5.8S rRNA, LSU-rRNA)"/>
    <property type="evidence" value="ECO:0007669"/>
    <property type="project" value="TreeGrafter"/>
</dbReference>
<protein>
    <recommendedName>
        <fullName evidence="6">Bms1-type G domain-containing protein</fullName>
    </recommendedName>
</protein>
<accession>A0A7S2YSN7</accession>
<feature type="region of interest" description="Disordered" evidence="2">
    <location>
        <begin position="498"/>
        <end position="529"/>
    </location>
</feature>
<dbReference type="EMBL" id="HBHT01038992">
    <property type="protein sequence ID" value="CAD9993121.1"/>
    <property type="molecule type" value="Transcribed_RNA"/>
</dbReference>